<comment type="caution">
    <text evidence="1">The sequence shown here is derived from an EMBL/GenBank/DDBJ whole genome shotgun (WGS) entry which is preliminary data.</text>
</comment>
<dbReference type="Proteomes" id="UP000257109">
    <property type="component" value="Unassembled WGS sequence"/>
</dbReference>
<protein>
    <submittedName>
        <fullName evidence="1">Uncharacterized protein</fullName>
    </submittedName>
</protein>
<accession>A0A371EAK4</accession>
<proteinExistence type="predicted"/>
<gene>
    <name evidence="1" type="ORF">CR513_58568</name>
</gene>
<evidence type="ECO:0000313" key="2">
    <source>
        <dbReference type="Proteomes" id="UP000257109"/>
    </source>
</evidence>
<dbReference type="AlphaFoldDB" id="A0A371EAK4"/>
<keyword evidence="2" id="KW-1185">Reference proteome</keyword>
<organism evidence="1 2">
    <name type="scientific">Mucuna pruriens</name>
    <name type="common">Velvet bean</name>
    <name type="synonym">Dolichos pruriens</name>
    <dbReference type="NCBI Taxonomy" id="157652"/>
    <lineage>
        <taxon>Eukaryota</taxon>
        <taxon>Viridiplantae</taxon>
        <taxon>Streptophyta</taxon>
        <taxon>Embryophyta</taxon>
        <taxon>Tracheophyta</taxon>
        <taxon>Spermatophyta</taxon>
        <taxon>Magnoliopsida</taxon>
        <taxon>eudicotyledons</taxon>
        <taxon>Gunneridae</taxon>
        <taxon>Pentapetalae</taxon>
        <taxon>rosids</taxon>
        <taxon>fabids</taxon>
        <taxon>Fabales</taxon>
        <taxon>Fabaceae</taxon>
        <taxon>Papilionoideae</taxon>
        <taxon>50 kb inversion clade</taxon>
        <taxon>NPAAA clade</taxon>
        <taxon>indigoferoid/millettioid clade</taxon>
        <taxon>Phaseoleae</taxon>
        <taxon>Mucuna</taxon>
    </lineage>
</organism>
<name>A0A371EAK4_MUCPR</name>
<sequence>MELWIHGIMDSTSQNDHHGRVVVFYLRWPDTEGTSQHLDLTTRVRITTQIGLNYRRRSQHAETELAWRGTRLARMTSSCQDDFGLSWDDFIWDSTVVCEIVAFMTRKRSFGSLHPFDPKIEKTLTRIRKSKSMHVGHTSDSFSSIPETDNFEIKPDFTDNPLYKLEPMENNNRTLKELATPMCCTIHGASSIHS</sequence>
<reference evidence="1" key="1">
    <citation type="submission" date="2018-05" db="EMBL/GenBank/DDBJ databases">
        <title>Draft genome of Mucuna pruriens seed.</title>
        <authorList>
            <person name="Nnadi N.E."/>
            <person name="Vos R."/>
            <person name="Hasami M.H."/>
            <person name="Devisetty U.K."/>
            <person name="Aguiy J.C."/>
        </authorList>
    </citation>
    <scope>NUCLEOTIDE SEQUENCE [LARGE SCALE GENOMIC DNA]</scope>
    <source>
        <strain evidence="1">JCA_2017</strain>
    </source>
</reference>
<feature type="non-terminal residue" evidence="1">
    <location>
        <position position="1"/>
    </location>
</feature>
<evidence type="ECO:0000313" key="1">
    <source>
        <dbReference type="EMBL" id="RDX63041.1"/>
    </source>
</evidence>
<dbReference type="EMBL" id="QJKJ01015115">
    <property type="protein sequence ID" value="RDX63041.1"/>
    <property type="molecule type" value="Genomic_DNA"/>
</dbReference>